<proteinExistence type="predicted"/>
<gene>
    <name evidence="1" type="ORF">DXD84_06820</name>
</gene>
<name>A0A3E4F7N7_9FIRM</name>
<dbReference type="AlphaFoldDB" id="A0A3E4F7N7"/>
<sequence length="164" mass="19177">MNLNDAKKKCEILVESVKKTYFEKANTIIRDEVEKYMSKNADKMSKSGDTYYYEEKIQILIKDGCADIIDDRGTAFAWLFEVDSNIFRGDMVVINGRPEFVKNIYDEGQVSAVYEVIDKLEKAKEELTANGISQYTYYYDHEKIRVNSFDDIMEKVLKRKPLVY</sequence>
<dbReference type="RefSeq" id="WP_117494908.1">
    <property type="nucleotide sequence ID" value="NZ_QSOI01000006.1"/>
</dbReference>
<evidence type="ECO:0000313" key="2">
    <source>
        <dbReference type="Proteomes" id="UP000260664"/>
    </source>
</evidence>
<dbReference type="EMBL" id="QSOI01000006">
    <property type="protein sequence ID" value="RGI84647.1"/>
    <property type="molecule type" value="Genomic_DNA"/>
</dbReference>
<dbReference type="Proteomes" id="UP000260664">
    <property type="component" value="Unassembled WGS sequence"/>
</dbReference>
<comment type="caution">
    <text evidence="1">The sequence shown here is derived from an EMBL/GenBank/DDBJ whole genome shotgun (WGS) entry which is preliminary data.</text>
</comment>
<accession>A0A3E4F7N7</accession>
<organism evidence="1 2">
    <name type="scientific">Dorea formicigenerans</name>
    <dbReference type="NCBI Taxonomy" id="39486"/>
    <lineage>
        <taxon>Bacteria</taxon>
        <taxon>Bacillati</taxon>
        <taxon>Bacillota</taxon>
        <taxon>Clostridia</taxon>
        <taxon>Lachnospirales</taxon>
        <taxon>Lachnospiraceae</taxon>
        <taxon>Dorea</taxon>
    </lineage>
</organism>
<evidence type="ECO:0000313" key="1">
    <source>
        <dbReference type="EMBL" id="RGI84647.1"/>
    </source>
</evidence>
<reference evidence="1 2" key="1">
    <citation type="submission" date="2018-08" db="EMBL/GenBank/DDBJ databases">
        <title>A genome reference for cultivated species of the human gut microbiota.</title>
        <authorList>
            <person name="Zou Y."/>
            <person name="Xue W."/>
            <person name="Luo G."/>
        </authorList>
    </citation>
    <scope>NUCLEOTIDE SEQUENCE [LARGE SCALE GENOMIC DNA]</scope>
    <source>
        <strain evidence="1 2">TM09-19AC</strain>
    </source>
</reference>
<protein>
    <submittedName>
        <fullName evidence="1">Uncharacterized protein</fullName>
    </submittedName>
</protein>